<reference evidence="2" key="1">
    <citation type="submission" date="2016-10" db="EMBL/GenBank/DDBJ databases">
        <authorList>
            <person name="Varghese N."/>
        </authorList>
    </citation>
    <scope>NUCLEOTIDE SEQUENCE [LARGE SCALE GENOMIC DNA]</scope>
    <source>
        <strain evidence="2">DSM 17980</strain>
    </source>
</reference>
<protein>
    <submittedName>
        <fullName evidence="1">Uncharacterized protein</fullName>
    </submittedName>
</protein>
<dbReference type="InterPro" id="IPR043519">
    <property type="entry name" value="NT_sf"/>
</dbReference>
<dbReference type="AlphaFoldDB" id="A0A1I7LI63"/>
<dbReference type="Proteomes" id="UP000183508">
    <property type="component" value="Unassembled WGS sequence"/>
</dbReference>
<keyword evidence="2" id="KW-1185">Reference proteome</keyword>
<evidence type="ECO:0000313" key="2">
    <source>
        <dbReference type="Proteomes" id="UP000183508"/>
    </source>
</evidence>
<gene>
    <name evidence="1" type="ORF">SAMN05421543_1571</name>
</gene>
<accession>A0A1I7LI63</accession>
<dbReference type="Gene3D" id="3.30.460.10">
    <property type="entry name" value="Beta Polymerase, domain 2"/>
    <property type="match status" value="1"/>
</dbReference>
<dbReference type="EMBL" id="FPBV01000057">
    <property type="protein sequence ID" value="SFV09371.1"/>
    <property type="molecule type" value="Genomic_DNA"/>
</dbReference>
<sequence>MGLLVDFEEPNLLDRIGMKQDLEALLGIRVDLLTEENLHPAFREQILAEAKPL</sequence>
<evidence type="ECO:0000313" key="1">
    <source>
        <dbReference type="EMBL" id="SFV09371.1"/>
    </source>
</evidence>
<dbReference type="SUPFAM" id="SSF81301">
    <property type="entry name" value="Nucleotidyltransferase"/>
    <property type="match status" value="1"/>
</dbReference>
<name>A0A1I7LI63_9BACL</name>
<proteinExistence type="predicted"/>
<organism evidence="1 2">
    <name type="scientific">Alicyclobacillus macrosporangiidus</name>
    <dbReference type="NCBI Taxonomy" id="392015"/>
    <lineage>
        <taxon>Bacteria</taxon>
        <taxon>Bacillati</taxon>
        <taxon>Bacillota</taxon>
        <taxon>Bacilli</taxon>
        <taxon>Bacillales</taxon>
        <taxon>Alicyclobacillaceae</taxon>
        <taxon>Alicyclobacillus</taxon>
    </lineage>
</organism>